<name>A0A1F5FVL9_9BACT</name>
<dbReference type="Proteomes" id="UP000179237">
    <property type="component" value="Unassembled WGS sequence"/>
</dbReference>
<dbReference type="EMBL" id="MFAQ01000011">
    <property type="protein sequence ID" value="OGD83660.1"/>
    <property type="molecule type" value="Genomic_DNA"/>
</dbReference>
<evidence type="ECO:0000256" key="1">
    <source>
        <dbReference type="SAM" id="Phobius"/>
    </source>
</evidence>
<organism evidence="2 3">
    <name type="scientific">Candidatus Collierbacteria bacterium RIFOXYD1_FULL_40_9</name>
    <dbReference type="NCBI Taxonomy" id="1817731"/>
    <lineage>
        <taxon>Bacteria</taxon>
        <taxon>Candidatus Collieribacteriota</taxon>
    </lineage>
</organism>
<dbReference type="AlphaFoldDB" id="A0A1F5FVL9"/>
<keyword evidence="1" id="KW-1133">Transmembrane helix</keyword>
<accession>A0A1F5FVL9</accession>
<evidence type="ECO:0000313" key="3">
    <source>
        <dbReference type="Proteomes" id="UP000179237"/>
    </source>
</evidence>
<sequence>MKSNTIVNEKGQGLVEYALILILVSIIVIAALMIVGPFIQKALGIASPEPSSANVELLSDVRVQYGPEWWNPAFIPIQSISDQNVVDIVNSQTCLPIVPPQGKTVKVGTTYADPSLIDVIPGDNGTIEICSRVVGANVHVYITYVDLPR</sequence>
<proteinExistence type="predicted"/>
<reference evidence="2 3" key="1">
    <citation type="journal article" date="2016" name="Nat. Commun.">
        <title>Thousands of microbial genomes shed light on interconnected biogeochemical processes in an aquifer system.</title>
        <authorList>
            <person name="Anantharaman K."/>
            <person name="Brown C.T."/>
            <person name="Hug L.A."/>
            <person name="Sharon I."/>
            <person name="Castelle C.J."/>
            <person name="Probst A.J."/>
            <person name="Thomas B.C."/>
            <person name="Singh A."/>
            <person name="Wilkins M.J."/>
            <person name="Karaoz U."/>
            <person name="Brodie E.L."/>
            <person name="Williams K.H."/>
            <person name="Hubbard S.S."/>
            <person name="Banfield J.F."/>
        </authorList>
    </citation>
    <scope>NUCLEOTIDE SEQUENCE [LARGE SCALE GENOMIC DNA]</scope>
</reference>
<evidence type="ECO:0008006" key="4">
    <source>
        <dbReference type="Google" id="ProtNLM"/>
    </source>
</evidence>
<gene>
    <name evidence="2" type="ORF">A2572_01390</name>
</gene>
<evidence type="ECO:0000313" key="2">
    <source>
        <dbReference type="EMBL" id="OGD83660.1"/>
    </source>
</evidence>
<keyword evidence="1" id="KW-0472">Membrane</keyword>
<protein>
    <recommendedName>
        <fullName evidence="4">Class III signal peptide-containing protein</fullName>
    </recommendedName>
</protein>
<feature type="transmembrane region" description="Helical" evidence="1">
    <location>
        <begin position="17"/>
        <end position="39"/>
    </location>
</feature>
<keyword evidence="1" id="KW-0812">Transmembrane</keyword>
<comment type="caution">
    <text evidence="2">The sequence shown here is derived from an EMBL/GenBank/DDBJ whole genome shotgun (WGS) entry which is preliminary data.</text>
</comment>